<feature type="compositionally biased region" description="Polar residues" evidence="1">
    <location>
        <begin position="726"/>
        <end position="743"/>
    </location>
</feature>
<organism evidence="2 3">
    <name type="scientific">Plasmodium gaboni</name>
    <dbReference type="NCBI Taxonomy" id="647221"/>
    <lineage>
        <taxon>Eukaryota</taxon>
        <taxon>Sar</taxon>
        <taxon>Alveolata</taxon>
        <taxon>Apicomplexa</taxon>
        <taxon>Aconoidasida</taxon>
        <taxon>Haemosporida</taxon>
        <taxon>Plasmodiidae</taxon>
        <taxon>Plasmodium</taxon>
        <taxon>Plasmodium (Laverania)</taxon>
    </lineage>
</organism>
<feature type="compositionally biased region" description="Low complexity" evidence="1">
    <location>
        <begin position="286"/>
        <end position="315"/>
    </location>
</feature>
<evidence type="ECO:0000313" key="2">
    <source>
        <dbReference type="EMBL" id="SOV18098.1"/>
    </source>
</evidence>
<evidence type="ECO:0008006" key="4">
    <source>
        <dbReference type="Google" id="ProtNLM"/>
    </source>
</evidence>
<dbReference type="PANTHER" id="PTHR20772">
    <property type="entry name" value="PROTEIN FMP42"/>
    <property type="match status" value="1"/>
</dbReference>
<feature type="region of interest" description="Disordered" evidence="1">
    <location>
        <begin position="230"/>
        <end position="325"/>
    </location>
</feature>
<name>A0ABY1UST0_9APIC</name>
<protein>
    <recommendedName>
        <fullName evidence="4">Dynein heavy chain</fullName>
    </recommendedName>
</protein>
<feature type="region of interest" description="Disordered" evidence="1">
    <location>
        <begin position="671"/>
        <end position="745"/>
    </location>
</feature>
<evidence type="ECO:0000313" key="3">
    <source>
        <dbReference type="Proteomes" id="UP000831156"/>
    </source>
</evidence>
<gene>
    <name evidence="2" type="ORF">PGABG01_1354000</name>
</gene>
<sequence length="949" mass="112213">MKSKDKESSKKKTWTDEKKEPNSNNKNKENKNGKNINTSSKKDNDQINKNIKEERSKGQIKNERNNKIEEIKNAYKMKENNDYKETINNKINKDNEHNIHNKEINANKDINYLMEDSSVHEKKRIFFEVYKKYYFIEMTEYHKSRENSTNNFLNFLERLTEKITDELKYGTYNITNLNKFFKEFLKNDTTYFKNLQFGNTRMNNLTQSFLNITNDEYFTNNHLLESYRKRESNLSDKSDKPNTNEQNDDLKGDNNNSKEKDQRDDNNNNNNNKNKKNKTNKKEKNNNINNNDNSNNSSINNSSINYSSSNIQDSNVNNKGKNVEKPFDEKNIHFLSRNNSKGSSNKINEIVDNIIDVNSDECNLSHEMIDEWVKYGLMNYLKVMNNMKINCDLIDSKIYQKKIVQLRDIYAKEQENVIEGLKRKKNDFLKQLDICKLNWKAFENSYSNSEQIRSDGIRDSKRIKCSWLCQRKYLKNVKDLLKIQYEYLDIVYVSVKSFFQLVEWKKNSIRDILCSYIHLYKSVLNFYLNNMNILYQSILEEKIIDKNQIDNLNSAAVMDDDLIKPDRPFHFDENCKNIPTLNNALKVIKKSILFYNKEINVKSILCIFTSKISGYLTSVGFFNKCSEGIIVITWDKFVHFFTDIEDASPQWSYFIGDIEIKMVKCKKNIQKNSNDNNSNNKKEEQNIGEPLDDKNKEKSAELTNDNINKKSETNIKDQDNDGKNKTIANDKSNKLTIDNSSNNEPEEMEIQMKEKKKTLLLSGWSFTFKCETQHLTNVCFQLINEHLYSEYFEEETCFSKFPKIIENGEIKNDLQYNEEMNNFYKIQDDEHILNQNFNSYNIKQLKKHQDKYSNIQNEKSNLSNRHLNNYLNNDNVDLKKTQSNSKKTTNVSNHNRKIGLFKSLKNSKQEDINDEDDEDDEDDDDDDDYDDDDEDDEDDEDEDDEDDDD</sequence>
<reference evidence="2" key="1">
    <citation type="submission" date="2016-09" db="EMBL/GenBank/DDBJ databases">
        <authorList>
            <consortium name="Pathogen Informatics"/>
            <person name="Sun Q."/>
            <person name="Inoue M."/>
        </authorList>
    </citation>
    <scope>NUCLEOTIDE SEQUENCE</scope>
</reference>
<dbReference type="PANTHER" id="PTHR20772:SF5">
    <property type="entry name" value="DYNEIN HEAVY CHAIN"/>
    <property type="match status" value="1"/>
</dbReference>
<feature type="compositionally biased region" description="Basic and acidic residues" evidence="1">
    <location>
        <begin position="40"/>
        <end position="63"/>
    </location>
</feature>
<feature type="compositionally biased region" description="Basic and acidic residues" evidence="1">
    <location>
        <begin position="1"/>
        <end position="32"/>
    </location>
</feature>
<feature type="compositionally biased region" description="Basic and acidic residues" evidence="1">
    <location>
        <begin position="707"/>
        <end position="724"/>
    </location>
</feature>
<keyword evidence="3" id="KW-1185">Reference proteome</keyword>
<feature type="compositionally biased region" description="Basic and acidic residues" evidence="1">
    <location>
        <begin position="680"/>
        <end position="700"/>
    </location>
</feature>
<feature type="region of interest" description="Disordered" evidence="1">
    <location>
        <begin position="1"/>
        <end position="63"/>
    </location>
</feature>
<dbReference type="InterPro" id="IPR052599">
    <property type="entry name" value="SLC43A_AATransporter"/>
</dbReference>
<feature type="compositionally biased region" description="Low complexity" evidence="1">
    <location>
        <begin position="874"/>
        <end position="893"/>
    </location>
</feature>
<feature type="compositionally biased region" description="Basic and acidic residues" evidence="1">
    <location>
        <begin position="230"/>
        <end position="266"/>
    </location>
</feature>
<evidence type="ECO:0000256" key="1">
    <source>
        <dbReference type="SAM" id="MobiDB-lite"/>
    </source>
</evidence>
<proteinExistence type="predicted"/>
<accession>A0ABY1UST0</accession>
<feature type="compositionally biased region" description="Acidic residues" evidence="1">
    <location>
        <begin position="912"/>
        <end position="949"/>
    </location>
</feature>
<feature type="region of interest" description="Disordered" evidence="1">
    <location>
        <begin position="874"/>
        <end position="949"/>
    </location>
</feature>
<dbReference type="EMBL" id="LT969436">
    <property type="protein sequence ID" value="SOV18098.1"/>
    <property type="molecule type" value="Genomic_DNA"/>
</dbReference>
<dbReference type="Proteomes" id="UP000831156">
    <property type="component" value="Chromosome 13"/>
</dbReference>